<dbReference type="Gene3D" id="1.10.10.60">
    <property type="entry name" value="Homeodomain-like"/>
    <property type="match status" value="1"/>
</dbReference>
<dbReference type="PANTHER" id="PTHR30055">
    <property type="entry name" value="HTH-TYPE TRANSCRIPTIONAL REGULATOR RUTR"/>
    <property type="match status" value="1"/>
</dbReference>
<evidence type="ECO:0000256" key="2">
    <source>
        <dbReference type="ARBA" id="ARBA00023125"/>
    </source>
</evidence>
<dbReference type="PANTHER" id="PTHR30055:SF238">
    <property type="entry name" value="MYCOFACTOCIN BIOSYNTHESIS TRANSCRIPTIONAL REGULATOR MFTR-RELATED"/>
    <property type="match status" value="1"/>
</dbReference>
<dbReference type="PROSITE" id="PS01081">
    <property type="entry name" value="HTH_TETR_1"/>
    <property type="match status" value="1"/>
</dbReference>
<dbReference type="Gene3D" id="1.10.357.10">
    <property type="entry name" value="Tetracycline Repressor, domain 2"/>
    <property type="match status" value="1"/>
</dbReference>
<dbReference type="InterPro" id="IPR023772">
    <property type="entry name" value="DNA-bd_HTH_TetR-type_CS"/>
</dbReference>
<sequence>MRSPGLRESKKAATRLALAETVLILATRDGIDAVTIDAVAAEVGVSVRTFHNYFTSKEDALIAFVGILLDRIDDGVRARPQGESLWDSLRFAMIEIATDSDTNPESLVTLLRMFDTEPTLTAHSRSINLGASIDTRLSEMMAARGADPETLRPHLAFTTALCAARTALEFWSAHRNSGHHSAREMLNAAFDQLGAGMAQQLPIRSPSLSNN</sequence>
<feature type="DNA-binding region" description="H-T-H motif" evidence="4">
    <location>
        <begin position="35"/>
        <end position="54"/>
    </location>
</feature>
<dbReference type="InterPro" id="IPR009057">
    <property type="entry name" value="Homeodomain-like_sf"/>
</dbReference>
<dbReference type="SUPFAM" id="SSF46689">
    <property type="entry name" value="Homeodomain-like"/>
    <property type="match status" value="1"/>
</dbReference>
<dbReference type="Proteomes" id="UP000267536">
    <property type="component" value="Unassembled WGS sequence"/>
</dbReference>
<evidence type="ECO:0000256" key="1">
    <source>
        <dbReference type="ARBA" id="ARBA00023015"/>
    </source>
</evidence>
<keyword evidence="2 4" id="KW-0238">DNA-binding</keyword>
<dbReference type="GO" id="GO:0003700">
    <property type="term" value="F:DNA-binding transcription factor activity"/>
    <property type="evidence" value="ECO:0007669"/>
    <property type="project" value="TreeGrafter"/>
</dbReference>
<proteinExistence type="predicted"/>
<dbReference type="InterPro" id="IPR050109">
    <property type="entry name" value="HTH-type_TetR-like_transc_reg"/>
</dbReference>
<dbReference type="EMBL" id="RKMH01000003">
    <property type="protein sequence ID" value="RPA65304.1"/>
    <property type="molecule type" value="Genomic_DNA"/>
</dbReference>
<evidence type="ECO:0000256" key="3">
    <source>
        <dbReference type="ARBA" id="ARBA00023163"/>
    </source>
</evidence>
<comment type="caution">
    <text evidence="6">The sequence shown here is derived from an EMBL/GenBank/DDBJ whole genome shotgun (WGS) entry which is preliminary data.</text>
</comment>
<accession>A0A3N4HFB3</accession>
<keyword evidence="7" id="KW-1185">Reference proteome</keyword>
<gene>
    <name evidence="6" type="ORF">EF294_05610</name>
</gene>
<feature type="domain" description="HTH tetR-type" evidence="5">
    <location>
        <begin position="12"/>
        <end position="72"/>
    </location>
</feature>
<evidence type="ECO:0000259" key="5">
    <source>
        <dbReference type="PROSITE" id="PS50977"/>
    </source>
</evidence>
<name>A0A3N4HFB3_9ACTN</name>
<evidence type="ECO:0000313" key="7">
    <source>
        <dbReference type="Proteomes" id="UP000267536"/>
    </source>
</evidence>
<dbReference type="OrthoDB" id="8688418at2"/>
<dbReference type="GO" id="GO:0000976">
    <property type="term" value="F:transcription cis-regulatory region binding"/>
    <property type="evidence" value="ECO:0007669"/>
    <property type="project" value="TreeGrafter"/>
</dbReference>
<organism evidence="6 7">
    <name type="scientific">Gordonia oryzae</name>
    <dbReference type="NCBI Taxonomy" id="2487349"/>
    <lineage>
        <taxon>Bacteria</taxon>
        <taxon>Bacillati</taxon>
        <taxon>Actinomycetota</taxon>
        <taxon>Actinomycetes</taxon>
        <taxon>Mycobacteriales</taxon>
        <taxon>Gordoniaceae</taxon>
        <taxon>Gordonia</taxon>
    </lineage>
</organism>
<dbReference type="Pfam" id="PF00440">
    <property type="entry name" value="TetR_N"/>
    <property type="match status" value="1"/>
</dbReference>
<dbReference type="AlphaFoldDB" id="A0A3N4HFB3"/>
<dbReference type="Pfam" id="PF17754">
    <property type="entry name" value="TetR_C_14"/>
    <property type="match status" value="1"/>
</dbReference>
<dbReference type="PROSITE" id="PS50977">
    <property type="entry name" value="HTH_TETR_2"/>
    <property type="match status" value="1"/>
</dbReference>
<protein>
    <submittedName>
        <fullName evidence="6">TetR family transcriptional regulator</fullName>
    </submittedName>
</protein>
<evidence type="ECO:0000256" key="4">
    <source>
        <dbReference type="PROSITE-ProRule" id="PRU00335"/>
    </source>
</evidence>
<keyword evidence="3" id="KW-0804">Transcription</keyword>
<keyword evidence="1" id="KW-0805">Transcription regulation</keyword>
<reference evidence="6 7" key="1">
    <citation type="submission" date="2018-11" db="EMBL/GenBank/DDBJ databases">
        <title>Draft genome sequence of Gordonia sp. RS15-1S isolated from rice stems.</title>
        <authorList>
            <person name="Muangham S."/>
        </authorList>
    </citation>
    <scope>NUCLEOTIDE SEQUENCE [LARGE SCALE GENOMIC DNA]</scope>
    <source>
        <strain evidence="6 7">RS15-1S</strain>
    </source>
</reference>
<dbReference type="InterPro" id="IPR001647">
    <property type="entry name" value="HTH_TetR"/>
</dbReference>
<dbReference type="RefSeq" id="WP_123926469.1">
    <property type="nucleotide sequence ID" value="NZ_JBPSDP010000003.1"/>
</dbReference>
<dbReference type="InterPro" id="IPR041347">
    <property type="entry name" value="MftR_C"/>
</dbReference>
<evidence type="ECO:0000313" key="6">
    <source>
        <dbReference type="EMBL" id="RPA65304.1"/>
    </source>
</evidence>